<gene>
    <name evidence="2" type="ORF">PMACD_LOCUS15094</name>
</gene>
<evidence type="ECO:0000313" key="2">
    <source>
        <dbReference type="EMBL" id="CAF4944977.1"/>
    </source>
</evidence>
<comment type="caution">
    <text evidence="2">The sequence shown here is derived from an EMBL/GenBank/DDBJ whole genome shotgun (WGS) entry which is preliminary data.</text>
</comment>
<organism evidence="2 3">
    <name type="scientific">Pieris macdunnoughi</name>
    <dbReference type="NCBI Taxonomy" id="345717"/>
    <lineage>
        <taxon>Eukaryota</taxon>
        <taxon>Metazoa</taxon>
        <taxon>Ecdysozoa</taxon>
        <taxon>Arthropoda</taxon>
        <taxon>Hexapoda</taxon>
        <taxon>Insecta</taxon>
        <taxon>Pterygota</taxon>
        <taxon>Neoptera</taxon>
        <taxon>Endopterygota</taxon>
        <taxon>Lepidoptera</taxon>
        <taxon>Glossata</taxon>
        <taxon>Ditrysia</taxon>
        <taxon>Papilionoidea</taxon>
        <taxon>Pieridae</taxon>
        <taxon>Pierinae</taxon>
        <taxon>Pieris</taxon>
    </lineage>
</organism>
<feature type="region of interest" description="Disordered" evidence="1">
    <location>
        <begin position="109"/>
        <end position="140"/>
    </location>
</feature>
<sequence>MAINEANRPQNQISYKGLKENKFEISKIEQLRRRNRLGREAIALRLRRRGSTDASQRVGAGRVSDITLAYRLEVVALRRAGGKIVGEGTRAGAKPRIGDEHHVLGGEAQAVGAGRGLRGETPPSPPAVTGQSQLELVRDL</sequence>
<name>A0A821XMK7_9NEOP</name>
<evidence type="ECO:0000256" key="1">
    <source>
        <dbReference type="SAM" id="MobiDB-lite"/>
    </source>
</evidence>
<keyword evidence="3" id="KW-1185">Reference proteome</keyword>
<evidence type="ECO:0000313" key="3">
    <source>
        <dbReference type="Proteomes" id="UP000663880"/>
    </source>
</evidence>
<protein>
    <submittedName>
        <fullName evidence="2">Uncharacterized protein</fullName>
    </submittedName>
</protein>
<reference evidence="2" key="1">
    <citation type="submission" date="2021-02" db="EMBL/GenBank/DDBJ databases">
        <authorList>
            <person name="Steward A R."/>
        </authorList>
    </citation>
    <scope>NUCLEOTIDE SEQUENCE</scope>
</reference>
<dbReference type="AlphaFoldDB" id="A0A821XMK7"/>
<proteinExistence type="predicted"/>
<accession>A0A821XMK7</accession>
<dbReference type="EMBL" id="CAJOBZ010000069">
    <property type="protein sequence ID" value="CAF4944977.1"/>
    <property type="molecule type" value="Genomic_DNA"/>
</dbReference>
<dbReference type="Proteomes" id="UP000663880">
    <property type="component" value="Unassembled WGS sequence"/>
</dbReference>